<dbReference type="EMBL" id="KQ971355">
    <property type="protein sequence ID" value="EFA05825.1"/>
    <property type="molecule type" value="Genomic_DNA"/>
</dbReference>
<dbReference type="AlphaFoldDB" id="D6WTM8"/>
<reference evidence="1 2" key="1">
    <citation type="journal article" date="2008" name="Nature">
        <title>The genome of the model beetle and pest Tribolium castaneum.</title>
        <authorList>
            <consortium name="Tribolium Genome Sequencing Consortium"/>
            <person name="Richards S."/>
            <person name="Gibbs R.A."/>
            <person name="Weinstock G.M."/>
            <person name="Brown S.J."/>
            <person name="Denell R."/>
            <person name="Beeman R.W."/>
            <person name="Gibbs R."/>
            <person name="Beeman R.W."/>
            <person name="Brown S.J."/>
            <person name="Bucher G."/>
            <person name="Friedrich M."/>
            <person name="Grimmelikhuijzen C.J."/>
            <person name="Klingler M."/>
            <person name="Lorenzen M."/>
            <person name="Richards S."/>
            <person name="Roth S."/>
            <person name="Schroder R."/>
            <person name="Tautz D."/>
            <person name="Zdobnov E.M."/>
            <person name="Muzny D."/>
            <person name="Gibbs R.A."/>
            <person name="Weinstock G.M."/>
            <person name="Attaway T."/>
            <person name="Bell S."/>
            <person name="Buhay C.J."/>
            <person name="Chandrabose M.N."/>
            <person name="Chavez D."/>
            <person name="Clerk-Blankenburg K.P."/>
            <person name="Cree A."/>
            <person name="Dao M."/>
            <person name="Davis C."/>
            <person name="Chacko J."/>
            <person name="Dinh H."/>
            <person name="Dugan-Rocha S."/>
            <person name="Fowler G."/>
            <person name="Garner T.T."/>
            <person name="Garnes J."/>
            <person name="Gnirke A."/>
            <person name="Hawes A."/>
            <person name="Hernandez J."/>
            <person name="Hines S."/>
            <person name="Holder M."/>
            <person name="Hume J."/>
            <person name="Jhangiani S.N."/>
            <person name="Joshi V."/>
            <person name="Khan Z.M."/>
            <person name="Jackson L."/>
            <person name="Kovar C."/>
            <person name="Kowis A."/>
            <person name="Lee S."/>
            <person name="Lewis L.R."/>
            <person name="Margolis J."/>
            <person name="Morgan M."/>
            <person name="Nazareth L.V."/>
            <person name="Nguyen N."/>
            <person name="Okwuonu G."/>
            <person name="Parker D."/>
            <person name="Richards S."/>
            <person name="Ruiz S.J."/>
            <person name="Santibanez J."/>
            <person name="Savard J."/>
            <person name="Scherer S.E."/>
            <person name="Schneider B."/>
            <person name="Sodergren E."/>
            <person name="Tautz D."/>
            <person name="Vattahil S."/>
            <person name="Villasana D."/>
            <person name="White C.S."/>
            <person name="Wright R."/>
            <person name="Park Y."/>
            <person name="Beeman R.W."/>
            <person name="Lord J."/>
            <person name="Oppert B."/>
            <person name="Lorenzen M."/>
            <person name="Brown S."/>
            <person name="Wang L."/>
            <person name="Savard J."/>
            <person name="Tautz D."/>
            <person name="Richards S."/>
            <person name="Weinstock G."/>
            <person name="Gibbs R.A."/>
            <person name="Liu Y."/>
            <person name="Worley K."/>
            <person name="Weinstock G."/>
            <person name="Elsik C.G."/>
            <person name="Reese J.T."/>
            <person name="Elhaik E."/>
            <person name="Landan G."/>
            <person name="Graur D."/>
            <person name="Arensburger P."/>
            <person name="Atkinson P."/>
            <person name="Beeman R.W."/>
            <person name="Beidler J."/>
            <person name="Brown S.J."/>
            <person name="Demuth J.P."/>
            <person name="Drury D.W."/>
            <person name="Du Y.Z."/>
            <person name="Fujiwara H."/>
            <person name="Lorenzen M."/>
            <person name="Maselli V."/>
            <person name="Osanai M."/>
            <person name="Park Y."/>
            <person name="Robertson H.M."/>
            <person name="Tu Z."/>
            <person name="Wang J.J."/>
            <person name="Wang S."/>
            <person name="Richards S."/>
            <person name="Song H."/>
            <person name="Zhang L."/>
            <person name="Sodergren E."/>
            <person name="Werner D."/>
            <person name="Stanke M."/>
            <person name="Morgenstern B."/>
            <person name="Solovyev V."/>
            <person name="Kosarev P."/>
            <person name="Brown G."/>
            <person name="Chen H.C."/>
            <person name="Ermolaeva O."/>
            <person name="Hlavina W."/>
            <person name="Kapustin Y."/>
            <person name="Kiryutin B."/>
            <person name="Kitts P."/>
            <person name="Maglott D."/>
            <person name="Pruitt K."/>
            <person name="Sapojnikov V."/>
            <person name="Souvorov A."/>
            <person name="Mackey A.J."/>
            <person name="Waterhouse R.M."/>
            <person name="Wyder S."/>
            <person name="Zdobnov E.M."/>
            <person name="Zdobnov E.M."/>
            <person name="Wyder S."/>
            <person name="Kriventseva E.V."/>
            <person name="Kadowaki T."/>
            <person name="Bork P."/>
            <person name="Aranda M."/>
            <person name="Bao R."/>
            <person name="Beermann A."/>
            <person name="Berns N."/>
            <person name="Bolognesi R."/>
            <person name="Bonneton F."/>
            <person name="Bopp D."/>
            <person name="Brown S.J."/>
            <person name="Bucher G."/>
            <person name="Butts T."/>
            <person name="Chaumot A."/>
            <person name="Denell R.E."/>
            <person name="Ferrier D.E."/>
            <person name="Friedrich M."/>
            <person name="Gordon C.M."/>
            <person name="Jindra M."/>
            <person name="Klingler M."/>
            <person name="Lan Q."/>
            <person name="Lattorff H.M."/>
            <person name="Laudet V."/>
            <person name="von Levetsow C."/>
            <person name="Liu Z."/>
            <person name="Lutz R."/>
            <person name="Lynch J.A."/>
            <person name="da Fonseca R.N."/>
            <person name="Posnien N."/>
            <person name="Reuter R."/>
            <person name="Roth S."/>
            <person name="Savard J."/>
            <person name="Schinko J.B."/>
            <person name="Schmitt C."/>
            <person name="Schoppmeier M."/>
            <person name="Schroder R."/>
            <person name="Shippy T.D."/>
            <person name="Simonnet F."/>
            <person name="Marques-Souza H."/>
            <person name="Tautz D."/>
            <person name="Tomoyasu Y."/>
            <person name="Trauner J."/>
            <person name="Van der Zee M."/>
            <person name="Vervoort M."/>
            <person name="Wittkopp N."/>
            <person name="Wimmer E.A."/>
            <person name="Yang X."/>
            <person name="Jones A.K."/>
            <person name="Sattelle D.B."/>
            <person name="Ebert P.R."/>
            <person name="Nelson D."/>
            <person name="Scott J.G."/>
            <person name="Beeman R.W."/>
            <person name="Muthukrishnan S."/>
            <person name="Kramer K.J."/>
            <person name="Arakane Y."/>
            <person name="Beeman R.W."/>
            <person name="Zhu Q."/>
            <person name="Hogenkamp D."/>
            <person name="Dixit R."/>
            <person name="Oppert B."/>
            <person name="Jiang H."/>
            <person name="Zou Z."/>
            <person name="Marshall J."/>
            <person name="Elpidina E."/>
            <person name="Vinokurov K."/>
            <person name="Oppert C."/>
            <person name="Zou Z."/>
            <person name="Evans J."/>
            <person name="Lu Z."/>
            <person name="Zhao P."/>
            <person name="Sumathipala N."/>
            <person name="Altincicek B."/>
            <person name="Vilcinskas A."/>
            <person name="Williams M."/>
            <person name="Hultmark D."/>
            <person name="Hetru C."/>
            <person name="Jiang H."/>
            <person name="Grimmelikhuijzen C.J."/>
            <person name="Hauser F."/>
            <person name="Cazzamali G."/>
            <person name="Williamson M."/>
            <person name="Park Y."/>
            <person name="Li B."/>
            <person name="Tanaka Y."/>
            <person name="Predel R."/>
            <person name="Neupert S."/>
            <person name="Schachtner J."/>
            <person name="Verleyen P."/>
            <person name="Raible F."/>
            <person name="Bork P."/>
            <person name="Friedrich M."/>
            <person name="Walden K.K."/>
            <person name="Robertson H.M."/>
            <person name="Angeli S."/>
            <person name="Foret S."/>
            <person name="Bucher G."/>
            <person name="Schuetz S."/>
            <person name="Maleszka R."/>
            <person name="Wimmer E.A."/>
            <person name="Beeman R.W."/>
            <person name="Lorenzen M."/>
            <person name="Tomoyasu Y."/>
            <person name="Miller S.C."/>
            <person name="Grossmann D."/>
            <person name="Bucher G."/>
        </authorList>
    </citation>
    <scope>NUCLEOTIDE SEQUENCE [LARGE SCALE GENOMIC DNA]</scope>
    <source>
        <strain evidence="1 2">Georgia GA2</strain>
    </source>
</reference>
<protein>
    <submittedName>
        <fullName evidence="1">Uncharacterized protein</fullName>
    </submittedName>
</protein>
<sequence length="76" mass="8708">MYSLILFVGIRKFENLESRLMNVDRGRFAAVDLLSSGTSTLELIAVGQLFVDEIRNIVICAKMLERHTRYQCDVDI</sequence>
<dbReference type="Proteomes" id="UP000007266">
    <property type="component" value="Linkage group 7"/>
</dbReference>
<organism evidence="1 2">
    <name type="scientific">Tribolium castaneum</name>
    <name type="common">Red flour beetle</name>
    <dbReference type="NCBI Taxonomy" id="7070"/>
    <lineage>
        <taxon>Eukaryota</taxon>
        <taxon>Metazoa</taxon>
        <taxon>Ecdysozoa</taxon>
        <taxon>Arthropoda</taxon>
        <taxon>Hexapoda</taxon>
        <taxon>Insecta</taxon>
        <taxon>Pterygota</taxon>
        <taxon>Neoptera</taxon>
        <taxon>Endopterygota</taxon>
        <taxon>Coleoptera</taxon>
        <taxon>Polyphaga</taxon>
        <taxon>Cucujiformia</taxon>
        <taxon>Tenebrionidae</taxon>
        <taxon>Tenebrionidae incertae sedis</taxon>
        <taxon>Tribolium</taxon>
    </lineage>
</organism>
<evidence type="ECO:0000313" key="1">
    <source>
        <dbReference type="EMBL" id="EFA05825.1"/>
    </source>
</evidence>
<proteinExistence type="predicted"/>
<reference evidence="1 2" key="2">
    <citation type="journal article" date="2010" name="Nucleic Acids Res.">
        <title>BeetleBase in 2010: revisions to provide comprehensive genomic information for Tribolium castaneum.</title>
        <authorList>
            <person name="Kim H.S."/>
            <person name="Murphy T."/>
            <person name="Xia J."/>
            <person name="Caragea D."/>
            <person name="Park Y."/>
            <person name="Beeman R.W."/>
            <person name="Lorenzen M.D."/>
            <person name="Butcher S."/>
            <person name="Manak J.R."/>
            <person name="Brown S.J."/>
        </authorList>
    </citation>
    <scope>GENOME REANNOTATION</scope>
    <source>
        <strain evidence="1 2">Georgia GA2</strain>
    </source>
</reference>
<dbReference type="HOGENOM" id="CLU_2657671_0_0_1"/>
<evidence type="ECO:0000313" key="2">
    <source>
        <dbReference type="Proteomes" id="UP000007266"/>
    </source>
</evidence>
<dbReference type="InParanoid" id="D6WTM8"/>
<gene>
    <name evidence="1" type="primary">GLEAN_08607</name>
    <name evidence="1" type="ORF">TcasGA2_TC008607</name>
</gene>
<accession>D6WTM8</accession>
<keyword evidence="2" id="KW-1185">Reference proteome</keyword>
<name>D6WTM8_TRICA</name>